<proteinExistence type="predicted"/>
<feature type="transmembrane region" description="Helical" evidence="1">
    <location>
        <begin position="231"/>
        <end position="253"/>
    </location>
</feature>
<gene>
    <name evidence="2" type="ORF">SAMN05444487_10649</name>
</gene>
<dbReference type="Pfam" id="PF12730">
    <property type="entry name" value="ABC2_membrane_4"/>
    <property type="match status" value="1"/>
</dbReference>
<sequence>MDSILSSDLIKMRRAWFWRLVILFPLFIITLELGLMLMNWDQVQSELAHGKGYMIWSSMWTITYYSDFVGIHLLVTLLATILANMEHQARTWKLILSMPVSRVQLYLTKCFWLIVGVLTSRILLMLAYVIIGIAMGAQDSLNWNRLFSFTVFPVLAAFALMGVQLWLSMVMKNQAVSIVAGGIGAIIGIYGLNLSGGLEYNPWSLPFHILFNGLNMMTEPSYITMDPTLEWNWVFISIGMSVVLFVAGAFHLANKEVD</sequence>
<keyword evidence="1" id="KW-1133">Transmembrane helix</keyword>
<dbReference type="PANTHER" id="PTHR37305:SF1">
    <property type="entry name" value="MEMBRANE PROTEIN"/>
    <property type="match status" value="1"/>
</dbReference>
<evidence type="ECO:0000256" key="1">
    <source>
        <dbReference type="SAM" id="Phobius"/>
    </source>
</evidence>
<keyword evidence="3" id="KW-1185">Reference proteome</keyword>
<keyword evidence="1" id="KW-0472">Membrane</keyword>
<dbReference type="AlphaFoldDB" id="A0A1H2W879"/>
<feature type="transmembrane region" description="Helical" evidence="1">
    <location>
        <begin position="62"/>
        <end position="85"/>
    </location>
</feature>
<evidence type="ECO:0000313" key="2">
    <source>
        <dbReference type="EMBL" id="SDW76842.1"/>
    </source>
</evidence>
<organism evidence="2 3">
    <name type="scientific">Marininema mesophilum</name>
    <dbReference type="NCBI Taxonomy" id="1048340"/>
    <lineage>
        <taxon>Bacteria</taxon>
        <taxon>Bacillati</taxon>
        <taxon>Bacillota</taxon>
        <taxon>Bacilli</taxon>
        <taxon>Bacillales</taxon>
        <taxon>Thermoactinomycetaceae</taxon>
        <taxon>Marininema</taxon>
    </lineage>
</organism>
<dbReference type="CDD" id="cd21809">
    <property type="entry name" value="ABC-2_lan_permease-like"/>
    <property type="match status" value="1"/>
</dbReference>
<reference evidence="2 3" key="1">
    <citation type="submission" date="2016-10" db="EMBL/GenBank/DDBJ databases">
        <authorList>
            <person name="de Groot N.N."/>
        </authorList>
    </citation>
    <scope>NUCLEOTIDE SEQUENCE [LARGE SCALE GENOMIC DNA]</scope>
    <source>
        <strain evidence="2 3">DSM 45610</strain>
    </source>
</reference>
<accession>A0A1H2W879</accession>
<feature type="transmembrane region" description="Helical" evidence="1">
    <location>
        <begin position="106"/>
        <end position="134"/>
    </location>
</feature>
<dbReference type="EMBL" id="FNNQ01000006">
    <property type="protein sequence ID" value="SDW76842.1"/>
    <property type="molecule type" value="Genomic_DNA"/>
</dbReference>
<evidence type="ECO:0008006" key="4">
    <source>
        <dbReference type="Google" id="ProtNLM"/>
    </source>
</evidence>
<dbReference type="STRING" id="1048340.SAMN05444487_10649"/>
<feature type="transmembrane region" description="Helical" evidence="1">
    <location>
        <begin position="174"/>
        <end position="192"/>
    </location>
</feature>
<dbReference type="PANTHER" id="PTHR37305">
    <property type="entry name" value="INTEGRAL MEMBRANE PROTEIN-RELATED"/>
    <property type="match status" value="1"/>
</dbReference>
<feature type="transmembrane region" description="Helical" evidence="1">
    <location>
        <begin position="16"/>
        <end position="38"/>
    </location>
</feature>
<name>A0A1H2W879_9BACL</name>
<dbReference type="OrthoDB" id="3190532at2"/>
<dbReference type="Proteomes" id="UP000198534">
    <property type="component" value="Unassembled WGS sequence"/>
</dbReference>
<evidence type="ECO:0000313" key="3">
    <source>
        <dbReference type="Proteomes" id="UP000198534"/>
    </source>
</evidence>
<feature type="transmembrane region" description="Helical" evidence="1">
    <location>
        <begin position="146"/>
        <end position="167"/>
    </location>
</feature>
<dbReference type="RefSeq" id="WP_091738486.1">
    <property type="nucleotide sequence ID" value="NZ_FNNQ01000006.1"/>
</dbReference>
<keyword evidence="1" id="KW-0812">Transmembrane</keyword>
<protein>
    <recommendedName>
        <fullName evidence="4">ABC-2 type transport system permease protein</fullName>
    </recommendedName>
</protein>